<dbReference type="Gene3D" id="3.40.710.10">
    <property type="entry name" value="DD-peptidase/beta-lactamase superfamily"/>
    <property type="match status" value="1"/>
</dbReference>
<keyword evidence="8" id="KW-1185">Reference proteome</keyword>
<evidence type="ECO:0000256" key="4">
    <source>
        <dbReference type="SAM" id="MobiDB-lite"/>
    </source>
</evidence>
<evidence type="ECO:0000313" key="8">
    <source>
        <dbReference type="Proteomes" id="UP000199337"/>
    </source>
</evidence>
<dbReference type="STRING" id="341036.SAMN05660649_01239"/>
<dbReference type="Pfam" id="PF03793">
    <property type="entry name" value="PASTA"/>
    <property type="match status" value="2"/>
</dbReference>
<dbReference type="AlphaFoldDB" id="A0A1I2QQ18"/>
<feature type="region of interest" description="Disordered" evidence="4">
    <location>
        <begin position="703"/>
        <end position="734"/>
    </location>
</feature>
<evidence type="ECO:0000256" key="1">
    <source>
        <dbReference type="ARBA" id="ARBA00004370"/>
    </source>
</evidence>
<feature type="transmembrane region" description="Helical" evidence="5">
    <location>
        <begin position="12"/>
        <end position="32"/>
    </location>
</feature>
<dbReference type="Gene3D" id="3.30.450.330">
    <property type="match status" value="1"/>
</dbReference>
<dbReference type="Gene3D" id="1.10.150.770">
    <property type="match status" value="1"/>
</dbReference>
<evidence type="ECO:0000256" key="2">
    <source>
        <dbReference type="ARBA" id="ARBA00007171"/>
    </source>
</evidence>
<feature type="compositionally biased region" description="Polar residues" evidence="4">
    <location>
        <begin position="709"/>
        <end position="720"/>
    </location>
</feature>
<organism evidence="7 8">
    <name type="scientific">Desulfotruncus arcticus DSM 17038</name>
    <dbReference type="NCBI Taxonomy" id="1121424"/>
    <lineage>
        <taxon>Bacteria</taxon>
        <taxon>Bacillati</taxon>
        <taxon>Bacillota</taxon>
        <taxon>Clostridia</taxon>
        <taxon>Eubacteriales</taxon>
        <taxon>Desulfallaceae</taxon>
        <taxon>Desulfotruncus</taxon>
    </lineage>
</organism>
<evidence type="ECO:0000259" key="6">
    <source>
        <dbReference type="PROSITE" id="PS51178"/>
    </source>
</evidence>
<dbReference type="SUPFAM" id="SSF54184">
    <property type="entry name" value="Penicillin-binding protein 2x (pbp-2x), c-terminal domain"/>
    <property type="match status" value="2"/>
</dbReference>
<reference evidence="8" key="1">
    <citation type="submission" date="2016-10" db="EMBL/GenBank/DDBJ databases">
        <authorList>
            <person name="Varghese N."/>
            <person name="Submissions S."/>
        </authorList>
    </citation>
    <scope>NUCLEOTIDE SEQUENCE [LARGE SCALE GENOMIC DNA]</scope>
    <source>
        <strain evidence="8">DSM 17038</strain>
    </source>
</reference>
<evidence type="ECO:0000256" key="5">
    <source>
        <dbReference type="SAM" id="Phobius"/>
    </source>
</evidence>
<dbReference type="PROSITE" id="PS51178">
    <property type="entry name" value="PASTA"/>
    <property type="match status" value="2"/>
</dbReference>
<dbReference type="SMART" id="SM00740">
    <property type="entry name" value="PASTA"/>
    <property type="match status" value="2"/>
</dbReference>
<gene>
    <name evidence="7" type="ORF">SAMN05660649_01239</name>
</gene>
<dbReference type="InterPro" id="IPR005543">
    <property type="entry name" value="PASTA_dom"/>
</dbReference>
<comment type="similarity">
    <text evidence="2">Belongs to the transpeptidase family.</text>
</comment>
<dbReference type="InterPro" id="IPR001460">
    <property type="entry name" value="PCN-bd_Tpept"/>
</dbReference>
<keyword evidence="5" id="KW-1133">Transmembrane helix</keyword>
<dbReference type="CDD" id="cd06575">
    <property type="entry name" value="PASTA_Pbp2x-like_2"/>
    <property type="match status" value="1"/>
</dbReference>
<accession>A0A1I2QQ18</accession>
<protein>
    <submittedName>
        <fullName evidence="7">Stage V sporulation protein D (Sporulation-specific penicillin-binding protein)</fullName>
    </submittedName>
</protein>
<dbReference type="RefSeq" id="WP_092469729.1">
    <property type="nucleotide sequence ID" value="NZ_FOOX01000003.1"/>
</dbReference>
<feature type="domain" description="PASTA" evidence="6">
    <location>
        <begin position="649"/>
        <end position="707"/>
    </location>
</feature>
<feature type="compositionally biased region" description="Basic and acidic residues" evidence="4">
    <location>
        <begin position="724"/>
        <end position="734"/>
    </location>
</feature>
<evidence type="ECO:0000313" key="7">
    <source>
        <dbReference type="EMBL" id="SFG27746.1"/>
    </source>
</evidence>
<feature type="domain" description="PASTA" evidence="6">
    <location>
        <begin position="583"/>
        <end position="642"/>
    </location>
</feature>
<dbReference type="PANTHER" id="PTHR30627">
    <property type="entry name" value="PEPTIDOGLYCAN D,D-TRANSPEPTIDASE"/>
    <property type="match status" value="1"/>
</dbReference>
<dbReference type="SUPFAM" id="SSF56601">
    <property type="entry name" value="beta-lactamase/transpeptidase-like"/>
    <property type="match status" value="1"/>
</dbReference>
<dbReference type="InterPro" id="IPR036138">
    <property type="entry name" value="PBP_dimer_sf"/>
</dbReference>
<dbReference type="InterPro" id="IPR012338">
    <property type="entry name" value="Beta-lactam/transpept-like"/>
</dbReference>
<dbReference type="SUPFAM" id="SSF56519">
    <property type="entry name" value="Penicillin binding protein dimerisation domain"/>
    <property type="match status" value="1"/>
</dbReference>
<dbReference type="InterPro" id="IPR011927">
    <property type="entry name" value="SpoVD_pbp"/>
</dbReference>
<comment type="subcellular location">
    <subcellularLocation>
        <location evidence="1">Membrane</location>
    </subcellularLocation>
</comment>
<dbReference type="PANTHER" id="PTHR30627:SF1">
    <property type="entry name" value="PEPTIDOGLYCAN D,D-TRANSPEPTIDASE FTSI"/>
    <property type="match status" value="1"/>
</dbReference>
<keyword evidence="5" id="KW-0812">Transmembrane</keyword>
<dbReference type="NCBIfam" id="TIGR02214">
    <property type="entry name" value="spoVD_pbp"/>
    <property type="match status" value="1"/>
</dbReference>
<evidence type="ECO:0000256" key="3">
    <source>
        <dbReference type="ARBA" id="ARBA00023136"/>
    </source>
</evidence>
<dbReference type="GO" id="GO:0008658">
    <property type="term" value="F:penicillin binding"/>
    <property type="evidence" value="ECO:0007669"/>
    <property type="project" value="InterPro"/>
</dbReference>
<name>A0A1I2QQ18_9FIRM</name>
<proteinExistence type="inferred from homology"/>
<dbReference type="Proteomes" id="UP000199337">
    <property type="component" value="Unassembled WGS sequence"/>
</dbReference>
<dbReference type="Pfam" id="PF00905">
    <property type="entry name" value="Transpeptidase"/>
    <property type="match status" value="1"/>
</dbReference>
<dbReference type="GO" id="GO:0005886">
    <property type="term" value="C:plasma membrane"/>
    <property type="evidence" value="ECO:0007669"/>
    <property type="project" value="TreeGrafter"/>
</dbReference>
<dbReference type="InterPro" id="IPR005311">
    <property type="entry name" value="PBP_dimer"/>
</dbReference>
<dbReference type="Gene3D" id="3.30.10.20">
    <property type="match status" value="2"/>
</dbReference>
<keyword evidence="3 5" id="KW-0472">Membrane</keyword>
<dbReference type="GO" id="GO:0071555">
    <property type="term" value="P:cell wall organization"/>
    <property type="evidence" value="ECO:0007669"/>
    <property type="project" value="TreeGrafter"/>
</dbReference>
<dbReference type="Pfam" id="PF03717">
    <property type="entry name" value="PBP_dimer"/>
    <property type="match status" value="1"/>
</dbReference>
<dbReference type="Gene3D" id="3.90.1310.10">
    <property type="entry name" value="Penicillin-binding protein 2a (Domain 2)"/>
    <property type="match status" value="1"/>
</dbReference>
<dbReference type="EMBL" id="FOOX01000003">
    <property type="protein sequence ID" value="SFG27746.1"/>
    <property type="molecule type" value="Genomic_DNA"/>
</dbReference>
<dbReference type="InterPro" id="IPR050515">
    <property type="entry name" value="Beta-lactam/transpept"/>
</dbReference>
<dbReference type="OrthoDB" id="9804124at2"/>
<sequence>MHGTNITVRKRLTWTFLLASAAFLILVGRLAWVQFVRGDELQKKALEVRMRDVPVEAKRGTIYDRNGNELVTSISVDSIYCNPGHVKEPQDTAERLAPILDMDVDKLAEKLAKPSSFEWIKRKVDNKVASQIRELQNDGKISGIGFVEESKRYYLNSTLAAHVLGFTGIDNQGLIGIEKSYDEELRGEPGRIVVEHDAAGREVPEAMHQYIPAKKGSDLVLTIDETIQYFVERELDKVVAQYNPKFTLGIVMDPETGEILAMGTRPTFDANNWAEEPREVWDKNPAIWYNYEPGSTFKIITASAALEEGTVHPQDRFYDPGYATVSGEQIRCWKAGGHGSQSFVEVVENSCNTGFIAVGLNTGITKFYKYVNAFGFGQGTGISLPGEASGLVIPEKQATNLNLACMSIGQSIAVTPIQLITAISAVANDGVLMKPHLVKEIREEGKSAEEIKPEKVRQVISKDAAAQLRLLLESVVANGTGQGAFVEGYRIGGKTGTAQVVGEKGGYVSGRYVASFAGMAPVDDPKMVALVVIAEPQGGQYYGGVIAAPLFQGIAKDVLRYMQLPETPGLEKPKKPYEVEVPKVTVTVPNVVNYPVEEALRSLQAAGLEPQTNGEGLIVCDQVPKPGARVNNGTKVILELQPAGNKDSGEPVTVPNLKGMTIKEAGNILESMGLLLLPEGSGVAFSQDVQPGTKLKAGSTVKVTFKPPNYNNSSSQTPADQDNDIERLENLYAD</sequence>